<dbReference type="Proteomes" id="UP000275846">
    <property type="component" value="Unassembled WGS sequence"/>
</dbReference>
<evidence type="ECO:0000256" key="1">
    <source>
        <dbReference type="SAM" id="MobiDB-lite"/>
    </source>
</evidence>
<feature type="region of interest" description="Disordered" evidence="1">
    <location>
        <begin position="29"/>
        <end position="59"/>
    </location>
</feature>
<dbReference type="EMBL" id="UYSU01054693">
    <property type="protein sequence ID" value="VDM06595.1"/>
    <property type="molecule type" value="Genomic_DNA"/>
</dbReference>
<evidence type="ECO:0000313" key="3">
    <source>
        <dbReference type="Proteomes" id="UP000275846"/>
    </source>
</evidence>
<gene>
    <name evidence="2" type="ORF">SSLN_LOCUS20209</name>
</gene>
<organism evidence="2 3">
    <name type="scientific">Schistocephalus solidus</name>
    <name type="common">Tapeworm</name>
    <dbReference type="NCBI Taxonomy" id="70667"/>
    <lineage>
        <taxon>Eukaryota</taxon>
        <taxon>Metazoa</taxon>
        <taxon>Spiralia</taxon>
        <taxon>Lophotrochozoa</taxon>
        <taxon>Platyhelminthes</taxon>
        <taxon>Cestoda</taxon>
        <taxon>Eucestoda</taxon>
        <taxon>Diphyllobothriidea</taxon>
        <taxon>Diphyllobothriidae</taxon>
        <taxon>Schistocephalus</taxon>
    </lineage>
</organism>
<dbReference type="AlphaFoldDB" id="A0A3P7FAX1"/>
<feature type="compositionally biased region" description="Pro residues" evidence="1">
    <location>
        <begin position="38"/>
        <end position="48"/>
    </location>
</feature>
<evidence type="ECO:0000313" key="2">
    <source>
        <dbReference type="EMBL" id="VDM06595.1"/>
    </source>
</evidence>
<protein>
    <submittedName>
        <fullName evidence="2">Uncharacterized protein</fullName>
    </submittedName>
</protein>
<accession>A0A3P7FAX1</accession>
<name>A0A3P7FAX1_SCHSO</name>
<keyword evidence="3" id="KW-1185">Reference proteome</keyword>
<reference evidence="2 3" key="1">
    <citation type="submission" date="2018-11" db="EMBL/GenBank/DDBJ databases">
        <authorList>
            <consortium name="Pathogen Informatics"/>
        </authorList>
    </citation>
    <scope>NUCLEOTIDE SEQUENCE [LARGE SCALE GENOMIC DNA]</scope>
    <source>
        <strain evidence="2 3">NST_G2</strain>
    </source>
</reference>
<proteinExistence type="predicted"/>
<sequence length="109" mass="11985">MERRTALVARELAQYKVDIAALSETRFSEQGQLEEVIPPSPSPSPYPPGCSDNPRSNRPERRTALVARELAATRWTLAALSETRFSEQGQLEDVGAKGGTCCSQRDPIL</sequence>